<comment type="caution">
    <text evidence="1">The sequence shown here is derived from an EMBL/GenBank/DDBJ whole genome shotgun (WGS) entry which is preliminary data.</text>
</comment>
<dbReference type="PANTHER" id="PTHR34599">
    <property type="entry name" value="PEROXIDASE-RELATED"/>
    <property type="match status" value="1"/>
</dbReference>
<dbReference type="EMBL" id="LHPF02000001">
    <property type="protein sequence ID" value="PSC76017.1"/>
    <property type="molecule type" value="Genomic_DNA"/>
</dbReference>
<dbReference type="InterPro" id="IPR036938">
    <property type="entry name" value="PAP2/HPO_sf"/>
</dbReference>
<accession>A0A2P6VPN2</accession>
<proteinExistence type="predicted"/>
<dbReference type="Proteomes" id="UP000239649">
    <property type="component" value="Unassembled WGS sequence"/>
</dbReference>
<organism evidence="1 2">
    <name type="scientific">Micractinium conductrix</name>
    <dbReference type="NCBI Taxonomy" id="554055"/>
    <lineage>
        <taxon>Eukaryota</taxon>
        <taxon>Viridiplantae</taxon>
        <taxon>Chlorophyta</taxon>
        <taxon>core chlorophytes</taxon>
        <taxon>Trebouxiophyceae</taxon>
        <taxon>Chlorellales</taxon>
        <taxon>Chlorellaceae</taxon>
        <taxon>Chlorella clade</taxon>
        <taxon>Micractinium</taxon>
    </lineage>
</organism>
<name>A0A2P6VPN2_9CHLO</name>
<dbReference type="PROSITE" id="PS51257">
    <property type="entry name" value="PROKAR_LIPOPROTEIN"/>
    <property type="match status" value="1"/>
</dbReference>
<dbReference type="AlphaFoldDB" id="A0A2P6VPN2"/>
<dbReference type="GO" id="GO:0004601">
    <property type="term" value="F:peroxidase activity"/>
    <property type="evidence" value="ECO:0007669"/>
    <property type="project" value="UniProtKB-KW"/>
</dbReference>
<dbReference type="InterPro" id="IPR052559">
    <property type="entry name" value="V-haloperoxidase"/>
</dbReference>
<protein>
    <submittedName>
        <fullName evidence="1">Acid phosphatase Vanadium-dependent haloperoxidase</fullName>
    </submittedName>
</protein>
<keyword evidence="2" id="KW-1185">Reference proteome</keyword>
<dbReference type="OrthoDB" id="1876163at2759"/>
<dbReference type="PANTHER" id="PTHR34599:SF1">
    <property type="entry name" value="PHOSPHATIDIC ACID PHOSPHATASE TYPE 2_HALOPEROXIDASE DOMAIN-CONTAINING PROTEIN"/>
    <property type="match status" value="1"/>
</dbReference>
<evidence type="ECO:0000313" key="1">
    <source>
        <dbReference type="EMBL" id="PSC76017.1"/>
    </source>
</evidence>
<sequence length="316" mass="33981">MPRSLAPPCSSTLSCLAQYKALQGLPVDADEALQEAAAAFAGHTVLSALFPWRFSKLDKAIKPLVADLDAAQKAEAKEVGREAAVEVVKASLDDGFAAYEPFAPAEEGADPDEYQFAPNQTYVVYPQIATSSPLVLDSVEEFKPAPPLRLGSDEYVAQLQEVYELGRKGSASRTREQTDTIAQVLIADRNLTVREAAQLFALLNAATWDASIAAYTEKYAQPSWRPITAIRVTQEAVDEVNWSRVYGGVHFRHAVTEGAKLGAAVAQAVIEAFEDKFGPALESGVHAAAAHSKWTRQLPAESFTTCCSETAAAPPQ</sequence>
<dbReference type="Gene3D" id="1.10.606.20">
    <property type="match status" value="2"/>
</dbReference>
<dbReference type="SUPFAM" id="SSF48317">
    <property type="entry name" value="Acid phosphatase/Vanadium-dependent haloperoxidase"/>
    <property type="match status" value="1"/>
</dbReference>
<evidence type="ECO:0000313" key="2">
    <source>
        <dbReference type="Proteomes" id="UP000239649"/>
    </source>
</evidence>
<gene>
    <name evidence="1" type="primary">g307</name>
    <name evidence="1" type="ORF">C2E20_0307</name>
</gene>
<reference evidence="1 2" key="1">
    <citation type="journal article" date="2018" name="Plant J.">
        <title>Genome sequences of Chlorella sorokiniana UTEX 1602 and Micractinium conductrix SAG 241.80: implications to maltose excretion by a green alga.</title>
        <authorList>
            <person name="Arriola M.B."/>
            <person name="Velmurugan N."/>
            <person name="Zhang Y."/>
            <person name="Plunkett M.H."/>
            <person name="Hondzo H."/>
            <person name="Barney B.M."/>
        </authorList>
    </citation>
    <scope>NUCLEOTIDE SEQUENCE [LARGE SCALE GENOMIC DNA]</scope>
    <source>
        <strain evidence="1 2">SAG 241.80</strain>
    </source>
</reference>